<gene>
    <name evidence="6" type="ordered locus">AXX17_At1g53410</name>
</gene>
<evidence type="ECO:0000256" key="4">
    <source>
        <dbReference type="ARBA" id="ARBA00023242"/>
    </source>
</evidence>
<protein>
    <recommendedName>
        <fullName evidence="5">NAC domain-containing protein</fullName>
    </recommendedName>
</protein>
<evidence type="ECO:0000313" key="7">
    <source>
        <dbReference type="Proteomes" id="UP000078284"/>
    </source>
</evidence>
<keyword evidence="3" id="KW-0804">Transcription</keyword>
<dbReference type="AlphaFoldDB" id="A0A178WAT8"/>
<evidence type="ECO:0000313" key="6">
    <source>
        <dbReference type="EMBL" id="OAP15550.1"/>
    </source>
</evidence>
<evidence type="ECO:0000256" key="2">
    <source>
        <dbReference type="ARBA" id="ARBA00023125"/>
    </source>
</evidence>
<feature type="domain" description="NAC" evidence="5">
    <location>
        <begin position="1"/>
        <end position="58"/>
    </location>
</feature>
<evidence type="ECO:0000259" key="5">
    <source>
        <dbReference type="PROSITE" id="PS51005"/>
    </source>
</evidence>
<name>A0A178WAT8_ARATH</name>
<organism evidence="6 7">
    <name type="scientific">Arabidopsis thaliana</name>
    <name type="common">Mouse-ear cress</name>
    <dbReference type="NCBI Taxonomy" id="3702"/>
    <lineage>
        <taxon>Eukaryota</taxon>
        <taxon>Viridiplantae</taxon>
        <taxon>Streptophyta</taxon>
        <taxon>Embryophyta</taxon>
        <taxon>Tracheophyta</taxon>
        <taxon>Spermatophyta</taxon>
        <taxon>Magnoliopsida</taxon>
        <taxon>eudicotyledons</taxon>
        <taxon>Gunneridae</taxon>
        <taxon>Pentapetalae</taxon>
        <taxon>rosids</taxon>
        <taxon>malvids</taxon>
        <taxon>Brassicales</taxon>
        <taxon>Brassicaceae</taxon>
        <taxon>Camelineae</taxon>
        <taxon>Arabidopsis</taxon>
    </lineage>
</organism>
<dbReference type="PANTHER" id="PTHR31124">
    <property type="entry name" value="APICAL MERISTEM FORMATION PROTEIN-RELATED-RELATED"/>
    <property type="match status" value="1"/>
</dbReference>
<accession>A0A178WAT8</accession>
<dbReference type="Gene3D" id="2.170.150.80">
    <property type="entry name" value="NAC domain"/>
    <property type="match status" value="1"/>
</dbReference>
<comment type="caution">
    <text evidence="6">The sequence shown here is derived from an EMBL/GenBank/DDBJ whole genome shotgun (WGS) entry which is preliminary data.</text>
</comment>
<evidence type="ECO:0000256" key="3">
    <source>
        <dbReference type="ARBA" id="ARBA00023163"/>
    </source>
</evidence>
<dbReference type="InterPro" id="IPR036093">
    <property type="entry name" value="NAC_dom_sf"/>
</dbReference>
<dbReference type="ExpressionAtlas" id="A0A178WAT8">
    <property type="expression patterns" value="baseline and differential"/>
</dbReference>
<proteinExistence type="predicted"/>
<sequence length="105" mass="12965">MSRYGQTIGWKKVFQFYETEKERHFGNGEEVKVTWTLKEYRLTRKMKKNKVVCVIKYKVKCLPRITKDTEKKKEDVRRRRGSCETNWNARDFYSWFHDRSSRTWS</sequence>
<dbReference type="GO" id="GO:0006355">
    <property type="term" value="P:regulation of DNA-templated transcription"/>
    <property type="evidence" value="ECO:0007669"/>
    <property type="project" value="InterPro"/>
</dbReference>
<keyword evidence="4" id="KW-0539">Nucleus</keyword>
<keyword evidence="2" id="KW-0238">DNA-binding</keyword>
<dbReference type="PANTHER" id="PTHR31124:SF7">
    <property type="entry name" value="APICAL MERISTEM FORMATION PROTEIN-RELATED"/>
    <property type="match status" value="1"/>
</dbReference>
<reference evidence="7" key="1">
    <citation type="journal article" date="2016" name="Proc. Natl. Acad. Sci. U.S.A.">
        <title>Chromosome-level assembly of Arabidopsis thaliana Ler reveals the extent of translocation and inversion polymorphisms.</title>
        <authorList>
            <person name="Zapata L."/>
            <person name="Ding J."/>
            <person name="Willing E.M."/>
            <person name="Hartwig B."/>
            <person name="Bezdan D."/>
            <person name="Jiao W.B."/>
            <person name="Patel V."/>
            <person name="Velikkakam James G."/>
            <person name="Koornneef M."/>
            <person name="Ossowski S."/>
            <person name="Schneeberger K."/>
        </authorList>
    </citation>
    <scope>NUCLEOTIDE SEQUENCE [LARGE SCALE GENOMIC DNA]</scope>
    <source>
        <strain evidence="7">cv. Landsberg erecta</strain>
    </source>
</reference>
<dbReference type="Proteomes" id="UP000078284">
    <property type="component" value="Chromosome 1"/>
</dbReference>
<dbReference type="GO" id="GO:0003677">
    <property type="term" value="F:DNA binding"/>
    <property type="evidence" value="ECO:0007669"/>
    <property type="project" value="UniProtKB-KW"/>
</dbReference>
<dbReference type="InterPro" id="IPR003441">
    <property type="entry name" value="NAC-dom"/>
</dbReference>
<dbReference type="SUPFAM" id="SSF101941">
    <property type="entry name" value="NAC domain"/>
    <property type="match status" value="1"/>
</dbReference>
<evidence type="ECO:0000256" key="1">
    <source>
        <dbReference type="ARBA" id="ARBA00023015"/>
    </source>
</evidence>
<keyword evidence="1" id="KW-0805">Transcription regulation</keyword>
<dbReference type="EMBL" id="LUHQ01000001">
    <property type="protein sequence ID" value="OAP15550.1"/>
    <property type="molecule type" value="Genomic_DNA"/>
</dbReference>
<dbReference type="PROSITE" id="PS51005">
    <property type="entry name" value="NAC"/>
    <property type="match status" value="1"/>
</dbReference>